<feature type="transmembrane region" description="Helical" evidence="7">
    <location>
        <begin position="337"/>
        <end position="354"/>
    </location>
</feature>
<comment type="similarity">
    <text evidence="2">Belongs to the nucleobase:cation symporter-2 (NCS2) (TC 2.A.40) family.</text>
</comment>
<evidence type="ECO:0000313" key="8">
    <source>
        <dbReference type="EMBL" id="MED4399936.1"/>
    </source>
</evidence>
<feature type="transmembrane region" description="Helical" evidence="7">
    <location>
        <begin position="366"/>
        <end position="385"/>
    </location>
</feature>
<feature type="transmembrane region" description="Helical" evidence="7">
    <location>
        <begin position="98"/>
        <end position="116"/>
    </location>
</feature>
<reference evidence="8 9" key="1">
    <citation type="submission" date="2023-03" db="EMBL/GenBank/DDBJ databases">
        <title>Bacillus Genome Sequencing.</title>
        <authorList>
            <person name="Dunlap C."/>
        </authorList>
    </citation>
    <scope>NUCLEOTIDE SEQUENCE [LARGE SCALE GENOMIC DNA]</scope>
    <source>
        <strain evidence="8 9">NRS-1717</strain>
    </source>
</reference>
<accession>A0ABU6NS12</accession>
<feature type="transmembrane region" description="Helical" evidence="7">
    <location>
        <begin position="156"/>
        <end position="176"/>
    </location>
</feature>
<comment type="subcellular location">
    <subcellularLocation>
        <location evidence="1">Membrane</location>
        <topology evidence="1">Multi-pass membrane protein</topology>
    </subcellularLocation>
</comment>
<comment type="caution">
    <text evidence="8">The sequence shown here is derived from an EMBL/GenBank/DDBJ whole genome shotgun (WGS) entry which is preliminary data.</text>
</comment>
<evidence type="ECO:0000256" key="7">
    <source>
        <dbReference type="SAM" id="Phobius"/>
    </source>
</evidence>
<evidence type="ECO:0000256" key="5">
    <source>
        <dbReference type="ARBA" id="ARBA00022989"/>
    </source>
</evidence>
<organism evidence="8 9">
    <name type="scientific">Metabacillus fastidiosus</name>
    <dbReference type="NCBI Taxonomy" id="1458"/>
    <lineage>
        <taxon>Bacteria</taxon>
        <taxon>Bacillati</taxon>
        <taxon>Bacillota</taxon>
        <taxon>Bacilli</taxon>
        <taxon>Bacillales</taxon>
        <taxon>Bacillaceae</taxon>
        <taxon>Metabacillus</taxon>
    </lineage>
</organism>
<name>A0ABU6NS12_9BACI</name>
<dbReference type="EMBL" id="JARTFS010000001">
    <property type="protein sequence ID" value="MED4399936.1"/>
    <property type="molecule type" value="Genomic_DNA"/>
</dbReference>
<keyword evidence="3" id="KW-0813">Transport</keyword>
<evidence type="ECO:0000256" key="1">
    <source>
        <dbReference type="ARBA" id="ARBA00004141"/>
    </source>
</evidence>
<dbReference type="PANTHER" id="PTHR42810">
    <property type="entry name" value="PURINE PERMEASE C1399.01C-RELATED"/>
    <property type="match status" value="1"/>
</dbReference>
<evidence type="ECO:0000313" key="9">
    <source>
        <dbReference type="Proteomes" id="UP001342826"/>
    </source>
</evidence>
<feature type="transmembrane region" description="Helical" evidence="7">
    <location>
        <begin position="69"/>
        <end position="86"/>
    </location>
</feature>
<protein>
    <submittedName>
        <fullName evidence="8">Purine/pyrimidine permease</fullName>
    </submittedName>
</protein>
<dbReference type="Pfam" id="PF00860">
    <property type="entry name" value="Xan_ur_permease"/>
    <property type="match status" value="1"/>
</dbReference>
<dbReference type="InterPro" id="IPR006043">
    <property type="entry name" value="NCS2"/>
</dbReference>
<gene>
    <name evidence="8" type="ORF">P9271_00990</name>
</gene>
<evidence type="ECO:0000256" key="3">
    <source>
        <dbReference type="ARBA" id="ARBA00022448"/>
    </source>
</evidence>
<feature type="transmembrane region" description="Helical" evidence="7">
    <location>
        <begin position="310"/>
        <end position="331"/>
    </location>
</feature>
<dbReference type="RefSeq" id="WP_328014633.1">
    <property type="nucleotide sequence ID" value="NZ_JARTFS010000001.1"/>
</dbReference>
<feature type="transmembrane region" description="Helical" evidence="7">
    <location>
        <begin position="270"/>
        <end position="298"/>
    </location>
</feature>
<dbReference type="Proteomes" id="UP001342826">
    <property type="component" value="Unassembled WGS sequence"/>
</dbReference>
<feature type="transmembrane region" description="Helical" evidence="7">
    <location>
        <begin position="122"/>
        <end position="144"/>
    </location>
</feature>
<dbReference type="PANTHER" id="PTHR42810:SF1">
    <property type="entry name" value="PURINE PERMEASE YWDJ-RELATED"/>
    <property type="match status" value="1"/>
</dbReference>
<feature type="transmembrane region" description="Helical" evidence="7">
    <location>
        <begin position="188"/>
        <end position="208"/>
    </location>
</feature>
<feature type="transmembrane region" description="Helical" evidence="7">
    <location>
        <begin position="228"/>
        <end position="250"/>
    </location>
</feature>
<proteinExistence type="inferred from homology"/>
<evidence type="ECO:0000256" key="6">
    <source>
        <dbReference type="ARBA" id="ARBA00023136"/>
    </source>
</evidence>
<keyword evidence="5 7" id="KW-1133">Transmembrane helix</keyword>
<keyword evidence="4 7" id="KW-0812">Transmembrane</keyword>
<dbReference type="NCBIfam" id="NF037981">
    <property type="entry name" value="NCS2_1"/>
    <property type="match status" value="1"/>
</dbReference>
<keyword evidence="6 7" id="KW-0472">Membrane</keyword>
<keyword evidence="9" id="KW-1185">Reference proteome</keyword>
<feature type="transmembrane region" description="Helical" evidence="7">
    <location>
        <begin position="397"/>
        <end position="417"/>
    </location>
</feature>
<feature type="transmembrane region" description="Helical" evidence="7">
    <location>
        <begin position="12"/>
        <end position="32"/>
    </location>
</feature>
<evidence type="ECO:0000256" key="4">
    <source>
        <dbReference type="ARBA" id="ARBA00022692"/>
    </source>
</evidence>
<sequence length="430" mass="46761">MKHFFSSTQWTFFILANIVVIPVSIGFAFGLSQTEIAYLLQRTFFVVGFTSLLQGFFGHKLPLNESPAGLWWSVFLIYAGFAATGAKSADIVLRSLEMGILMSGILFLLLSTFKLMDQIKKLFTPLVTGTYLILLVTQLSGPFMKGIFGIGYLSKGFDGAVAVCAIITLIFSVVLAKSRFKLLSSYSVLISLAFGWILFAIVGITKPLSLQVNEWISFAKPFEWGTPVFDIGIMLTSLFTSFLLLTNLVASADVVAKVTERKEKVNYNRAGFVMGINHIISSCFSTVGAVPIAGVAGFISTTKIKEKLPFLIGSTVIMVMSFFPIIMAFFASIPVPVGYATLFLSISSLIGIGLREYTHIFKKEHAVSIACLSLMAGFGTMFLPAEALAGLPDGLTSILNNGLIIGIFICILLEQILREKQVSPSLEKSS</sequence>
<evidence type="ECO:0000256" key="2">
    <source>
        <dbReference type="ARBA" id="ARBA00008821"/>
    </source>
</evidence>